<keyword evidence="1" id="KW-0472">Membrane</keyword>
<comment type="caution">
    <text evidence="2">The sequence shown here is derived from an EMBL/GenBank/DDBJ whole genome shotgun (WGS) entry which is preliminary data.</text>
</comment>
<keyword evidence="1" id="KW-1133">Transmembrane helix</keyword>
<dbReference type="EMBL" id="JTJZ01000022">
    <property type="protein sequence ID" value="KHS50758.1"/>
    <property type="molecule type" value="Genomic_DNA"/>
</dbReference>
<dbReference type="OrthoDB" id="4804740at2"/>
<name>A0A0B9A5Q7_BRELN</name>
<sequence>MTKAPQKSSSANARALLLPYTLGLVVAMAVVQVVIAATGGEVTILAGGLTALVAIGIAVWLWRTLRVLMRVRFGVAIAHVIAFVIVTASFNLHAIVRVMAIGFEVDGAGDTVRNLLESSWFGTTIVMSGLWGLGLLIHLIGSVIGHGWED</sequence>
<reference evidence="2 3" key="1">
    <citation type="submission" date="2014-11" db="EMBL/GenBank/DDBJ databases">
        <title>Draft Genome Sequence of Brevibacterium linens AE038-8.</title>
        <authorList>
            <person name="Maizel D."/>
            <person name="Utturkar S.M."/>
            <person name="Brown S.D."/>
            <person name="Ferrero M."/>
            <person name="Rosen B.P."/>
        </authorList>
    </citation>
    <scope>NUCLEOTIDE SEQUENCE [LARGE SCALE GENOMIC DNA]</scope>
    <source>
        <strain evidence="2 3">AE038-8</strain>
    </source>
</reference>
<evidence type="ECO:0000256" key="1">
    <source>
        <dbReference type="SAM" id="Phobius"/>
    </source>
</evidence>
<feature type="transmembrane region" description="Helical" evidence="1">
    <location>
        <begin position="74"/>
        <end position="100"/>
    </location>
</feature>
<dbReference type="PATRIC" id="fig|1703.6.peg.2778"/>
<dbReference type="AlphaFoldDB" id="A0A0B9A5Q7"/>
<protein>
    <submittedName>
        <fullName evidence="2">Uncharacterized protein</fullName>
    </submittedName>
</protein>
<feature type="transmembrane region" description="Helical" evidence="1">
    <location>
        <begin position="120"/>
        <end position="144"/>
    </location>
</feature>
<keyword evidence="3" id="KW-1185">Reference proteome</keyword>
<evidence type="ECO:0000313" key="2">
    <source>
        <dbReference type="EMBL" id="KHS50758.1"/>
    </source>
</evidence>
<evidence type="ECO:0000313" key="3">
    <source>
        <dbReference type="Proteomes" id="UP000031488"/>
    </source>
</evidence>
<accession>A0A0B9A5Q7</accession>
<keyword evidence="1" id="KW-0812">Transmembrane</keyword>
<feature type="transmembrane region" description="Helical" evidence="1">
    <location>
        <begin position="42"/>
        <end position="62"/>
    </location>
</feature>
<organism evidence="2 3">
    <name type="scientific">Brevibacterium linens</name>
    <dbReference type="NCBI Taxonomy" id="1703"/>
    <lineage>
        <taxon>Bacteria</taxon>
        <taxon>Bacillati</taxon>
        <taxon>Actinomycetota</taxon>
        <taxon>Actinomycetes</taxon>
        <taxon>Micrococcales</taxon>
        <taxon>Brevibacteriaceae</taxon>
        <taxon>Brevibacterium</taxon>
    </lineage>
</organism>
<proteinExistence type="predicted"/>
<gene>
    <name evidence="2" type="ORF">AE0388_2830</name>
</gene>
<feature type="transmembrane region" description="Helical" evidence="1">
    <location>
        <begin position="16"/>
        <end position="36"/>
    </location>
</feature>
<dbReference type="Proteomes" id="UP000031488">
    <property type="component" value="Unassembled WGS sequence"/>
</dbReference>
<dbReference type="RefSeq" id="WP_039211499.1">
    <property type="nucleotide sequence ID" value="NZ_JTJZ01000022.1"/>
</dbReference>